<dbReference type="AlphaFoldDB" id="A0AAE0ZPY2"/>
<dbReference type="Proteomes" id="UP001283361">
    <property type="component" value="Unassembled WGS sequence"/>
</dbReference>
<evidence type="ECO:0000313" key="1">
    <source>
        <dbReference type="EMBL" id="KAK3773435.1"/>
    </source>
</evidence>
<reference evidence="1" key="1">
    <citation type="journal article" date="2023" name="G3 (Bethesda)">
        <title>A reference genome for the long-term kleptoplast-retaining sea slug Elysia crispata morphotype clarki.</title>
        <authorList>
            <person name="Eastman K.E."/>
            <person name="Pendleton A.L."/>
            <person name="Shaikh M.A."/>
            <person name="Suttiyut T."/>
            <person name="Ogas R."/>
            <person name="Tomko P."/>
            <person name="Gavelis G."/>
            <person name="Widhalm J.R."/>
            <person name="Wisecaver J.H."/>
        </authorList>
    </citation>
    <scope>NUCLEOTIDE SEQUENCE</scope>
    <source>
        <strain evidence="1">ECLA1</strain>
    </source>
</reference>
<protein>
    <submittedName>
        <fullName evidence="1">Uncharacterized protein</fullName>
    </submittedName>
</protein>
<organism evidence="1 2">
    <name type="scientific">Elysia crispata</name>
    <name type="common">lettuce slug</name>
    <dbReference type="NCBI Taxonomy" id="231223"/>
    <lineage>
        <taxon>Eukaryota</taxon>
        <taxon>Metazoa</taxon>
        <taxon>Spiralia</taxon>
        <taxon>Lophotrochozoa</taxon>
        <taxon>Mollusca</taxon>
        <taxon>Gastropoda</taxon>
        <taxon>Heterobranchia</taxon>
        <taxon>Euthyneura</taxon>
        <taxon>Panpulmonata</taxon>
        <taxon>Sacoglossa</taxon>
        <taxon>Placobranchoidea</taxon>
        <taxon>Plakobranchidae</taxon>
        <taxon>Elysia</taxon>
    </lineage>
</organism>
<evidence type="ECO:0000313" key="2">
    <source>
        <dbReference type="Proteomes" id="UP001283361"/>
    </source>
</evidence>
<comment type="caution">
    <text evidence="1">The sequence shown here is derived from an EMBL/GenBank/DDBJ whole genome shotgun (WGS) entry which is preliminary data.</text>
</comment>
<accession>A0AAE0ZPY2</accession>
<gene>
    <name evidence="1" type="ORF">RRG08_007924</name>
</gene>
<sequence length="67" mass="7829">MRYSEACTWSRVDDSHICYNEQFAFCSPPCMERRFELVENCEPLVLPQSFAQSSNVSIFVLSEQENE</sequence>
<proteinExistence type="predicted"/>
<dbReference type="EMBL" id="JAWDGP010003536">
    <property type="protein sequence ID" value="KAK3773435.1"/>
    <property type="molecule type" value="Genomic_DNA"/>
</dbReference>
<name>A0AAE0ZPY2_9GAST</name>
<keyword evidence="2" id="KW-1185">Reference proteome</keyword>